<reference evidence="3" key="1">
    <citation type="submission" date="2023-06" db="EMBL/GenBank/DDBJ databases">
        <authorList>
            <person name="Delattre M."/>
        </authorList>
    </citation>
    <scope>NUCLEOTIDE SEQUENCE</scope>
    <source>
        <strain evidence="3">AF72</strain>
    </source>
</reference>
<evidence type="ECO:0000313" key="3">
    <source>
        <dbReference type="EMBL" id="CAJ0574423.1"/>
    </source>
</evidence>
<comment type="caution">
    <text evidence="3">The sequence shown here is derived from an EMBL/GenBank/DDBJ whole genome shotgun (WGS) entry which is preliminary data.</text>
</comment>
<dbReference type="InterPro" id="IPR024462">
    <property type="entry name" value="GH116_N"/>
</dbReference>
<protein>
    <recommendedName>
        <fullName evidence="2">Glycosyl-hydrolase family 116 N-terminal domain-containing protein</fullName>
    </recommendedName>
</protein>
<name>A0AA36G3D1_9BILA</name>
<dbReference type="GO" id="GO:0008422">
    <property type="term" value="F:beta-glucosidase activity"/>
    <property type="evidence" value="ECO:0007669"/>
    <property type="project" value="TreeGrafter"/>
</dbReference>
<organism evidence="3 4">
    <name type="scientific">Mesorhabditis spiculigera</name>
    <dbReference type="NCBI Taxonomy" id="96644"/>
    <lineage>
        <taxon>Eukaryota</taxon>
        <taxon>Metazoa</taxon>
        <taxon>Ecdysozoa</taxon>
        <taxon>Nematoda</taxon>
        <taxon>Chromadorea</taxon>
        <taxon>Rhabditida</taxon>
        <taxon>Rhabditina</taxon>
        <taxon>Rhabditomorpha</taxon>
        <taxon>Rhabditoidea</taxon>
        <taxon>Rhabditidae</taxon>
        <taxon>Mesorhabditinae</taxon>
        <taxon>Mesorhabditis</taxon>
    </lineage>
</organism>
<dbReference type="EMBL" id="CATQJA010002630">
    <property type="protein sequence ID" value="CAJ0574423.1"/>
    <property type="molecule type" value="Genomic_DNA"/>
</dbReference>
<dbReference type="Pfam" id="PF12215">
    <property type="entry name" value="Glyco_hydr_116N"/>
    <property type="match status" value="1"/>
</dbReference>
<dbReference type="PANTHER" id="PTHR12654">
    <property type="entry name" value="BILE ACID BETA-GLUCOSIDASE-RELATED"/>
    <property type="match status" value="1"/>
</dbReference>
<dbReference type="PANTHER" id="PTHR12654:SF2">
    <property type="entry name" value="NON-LYSOSOMAL GLUCOSYLCERAMIDASE"/>
    <property type="match status" value="1"/>
</dbReference>
<gene>
    <name evidence="3" type="ORF">MSPICULIGERA_LOCUS12756</name>
</gene>
<dbReference type="InterPro" id="IPR052566">
    <property type="entry name" value="Non-lysos_glucosylceramidase"/>
</dbReference>
<feature type="non-terminal residue" evidence="3">
    <location>
        <position position="1"/>
    </location>
</feature>
<dbReference type="AlphaFoldDB" id="A0AA36G3D1"/>
<accession>A0AA36G3D1</accession>
<evidence type="ECO:0000259" key="2">
    <source>
        <dbReference type="Pfam" id="PF12215"/>
    </source>
</evidence>
<evidence type="ECO:0000256" key="1">
    <source>
        <dbReference type="SAM" id="MobiDB-lite"/>
    </source>
</evidence>
<feature type="compositionally biased region" description="Basic and acidic residues" evidence="1">
    <location>
        <begin position="30"/>
        <end position="48"/>
    </location>
</feature>
<keyword evidence="4" id="KW-1185">Reference proteome</keyword>
<feature type="region of interest" description="Disordered" evidence="1">
    <location>
        <begin position="1"/>
        <end position="52"/>
    </location>
</feature>
<sequence length="183" mass="20766">MCRAVVGDAAKKKNNASTASRPADGENEELEGHGWKARGDREPQERRVPFNRPTPRQVFDALPFVRRYFLYWMRHVHKKEKLFINTFEPLQHKPYYGVPCGGIGCGSIGRDFRGGFCKFGLRPALIEHKVDVIPADQFIVSLRQPGAGQPIYQKVLCAAPVDRSGGQLAAWDFGFPRKHLQYR</sequence>
<feature type="domain" description="Glycosyl-hydrolase family 116 N-terminal" evidence="2">
    <location>
        <begin position="97"/>
        <end position="183"/>
    </location>
</feature>
<evidence type="ECO:0000313" key="4">
    <source>
        <dbReference type="Proteomes" id="UP001177023"/>
    </source>
</evidence>
<proteinExistence type="predicted"/>
<dbReference type="Proteomes" id="UP001177023">
    <property type="component" value="Unassembled WGS sequence"/>
</dbReference>